<name>A0A5A8CUL3_CAFRO</name>
<dbReference type="PANTHER" id="PTHR32198">
    <property type="entry name" value="MITOCHONDRIAL ESCAPE PROTEIN 2"/>
    <property type="match status" value="1"/>
</dbReference>
<evidence type="ECO:0000256" key="3">
    <source>
        <dbReference type="SAM" id="Phobius"/>
    </source>
</evidence>
<reference evidence="6 7" key="1">
    <citation type="submission" date="2019-07" db="EMBL/GenBank/DDBJ databases">
        <title>Genomes of Cafeteria roenbergensis.</title>
        <authorList>
            <person name="Fischer M.G."/>
            <person name="Hackl T."/>
            <person name="Roman M."/>
        </authorList>
    </citation>
    <scope>NUCLEOTIDE SEQUENCE [LARGE SCALE GENOMIC DNA]</scope>
    <source>
        <strain evidence="4 7">BVI</strain>
        <strain evidence="5 6">E4-10P</strain>
    </source>
</reference>
<dbReference type="Proteomes" id="UP000323011">
    <property type="component" value="Unassembled WGS sequence"/>
</dbReference>
<evidence type="ECO:0000313" key="4">
    <source>
        <dbReference type="EMBL" id="KAA0155491.1"/>
    </source>
</evidence>
<dbReference type="GO" id="GO:0005743">
    <property type="term" value="C:mitochondrial inner membrane"/>
    <property type="evidence" value="ECO:0007669"/>
    <property type="project" value="InterPro"/>
</dbReference>
<gene>
    <name evidence="5" type="ORF">FNF27_02031</name>
    <name evidence="4" type="ORF">FNF29_01864</name>
</gene>
<organism evidence="4 7">
    <name type="scientific">Cafeteria roenbergensis</name>
    <name type="common">Marine flagellate</name>
    <dbReference type="NCBI Taxonomy" id="33653"/>
    <lineage>
        <taxon>Eukaryota</taxon>
        <taxon>Sar</taxon>
        <taxon>Stramenopiles</taxon>
        <taxon>Bigyra</taxon>
        <taxon>Opalozoa</taxon>
        <taxon>Bicosoecida</taxon>
        <taxon>Cafeteriaceae</taxon>
        <taxon>Cafeteria</taxon>
    </lineage>
</organism>
<feature type="compositionally biased region" description="Low complexity" evidence="2">
    <location>
        <begin position="272"/>
        <end position="282"/>
    </location>
</feature>
<dbReference type="Proteomes" id="UP000322899">
    <property type="component" value="Unassembled WGS sequence"/>
</dbReference>
<evidence type="ECO:0000313" key="5">
    <source>
        <dbReference type="EMBL" id="KAA0176334.1"/>
    </source>
</evidence>
<feature type="compositionally biased region" description="Low complexity" evidence="2">
    <location>
        <begin position="221"/>
        <end position="238"/>
    </location>
</feature>
<protein>
    <submittedName>
        <fullName evidence="4">Uncharacterized protein</fullName>
    </submittedName>
</protein>
<proteinExistence type="predicted"/>
<keyword evidence="3" id="KW-1133">Transmembrane helix</keyword>
<feature type="region of interest" description="Disordered" evidence="2">
    <location>
        <begin position="683"/>
        <end position="732"/>
    </location>
</feature>
<keyword evidence="7" id="KW-1185">Reference proteome</keyword>
<feature type="compositionally biased region" description="Polar residues" evidence="2">
    <location>
        <begin position="239"/>
        <end position="253"/>
    </location>
</feature>
<dbReference type="EMBL" id="VLTO01000008">
    <property type="protein sequence ID" value="KAA0176334.1"/>
    <property type="molecule type" value="Genomic_DNA"/>
</dbReference>
<evidence type="ECO:0000256" key="2">
    <source>
        <dbReference type="SAM" id="MobiDB-lite"/>
    </source>
</evidence>
<sequence>MRPSPVFGAGIAPAGSRGFLFLAARGGAVVLVGLAAYIAVQVWLRTEWRQKRSIRRRLFEIEDVGPQPGALGTADEASLWMRRPERLAFLRSCIEGTPSGPLVVTGPEGAGKSTLLRQAMHGRAMCWFLDSREVPVSSGEQLLTNFIARTGYLAPPDELLGQVVFARPSDPAKLKADKDKALRLVTEVLRDVQRQQGEAVAAATAAATAAIAAAQQAQHDQDAAAAASKEGAPAAPDASQGTAVQAASASSRPAQHGGAGAAAASATKRPSADSAPSASRAPTGADSSPQQRAAAATVIGALERAKAKRASNASTAELFERSWLLATVARTSMDLLERLAAVSPPVITRVAEAIHSGIKSIFAVELAEDEATGGLPSTLPPLICLDEVHIIGDASDASFHALLDWTQYLTDQRLAHVVIGCSADFAERLDAVRSFRNRRQRIHVDFPRSVSLRGFLAGPVNSELARRSRAARAAVALTVATDPAVGAATSDKLSSALSSEEVAAFSGLEDVDVDWLTSLPPEDLPAAARLRPLTAHEINTVVATVGGHMKDLDQIIRHLSEGHPLSAVLERMVADSVDSVETYIEGALLQGEPLLPGLAFGSHGGEAAGGAAKSHHVPKDMVERAWRFVRLWRLMELLSKRKYVSRRELTTGLFAGHGWELDELTSQGIVMCANLRSTRKYRASTAKPSSSQPADQDSAGQSPSASRSTSPSGSAAGGKPAERAGHPLSADLPTADALSASTRYVAAASPRLRAAFRVITENRSLKEQSDRVAAMLRAGVLRSQIDHLDKRLAAVASERSYYAHRFEKFADTIDPMADVADLPTRGQPRAAASSITHGVGRPMVEGPEACAERRAQLRRALEALESDGRRLRLAIAEAHENLEHAELVAEGPSRANLLLNLPEGPRV</sequence>
<evidence type="ECO:0000313" key="7">
    <source>
        <dbReference type="Proteomes" id="UP000323011"/>
    </source>
</evidence>
<dbReference type="AlphaFoldDB" id="A0A5A8CUL3"/>
<dbReference type="PANTHER" id="PTHR32198:SF3">
    <property type="entry name" value="MITOCHONDRIAL ESCAPE PROTEIN 2 C-TERMINAL DOMAIN-CONTAINING PROTEIN"/>
    <property type="match status" value="1"/>
</dbReference>
<evidence type="ECO:0000313" key="6">
    <source>
        <dbReference type="Proteomes" id="UP000322899"/>
    </source>
</evidence>
<evidence type="ECO:0000256" key="1">
    <source>
        <dbReference type="SAM" id="Coils"/>
    </source>
</evidence>
<keyword evidence="3" id="KW-0472">Membrane</keyword>
<dbReference type="InterPro" id="IPR027417">
    <property type="entry name" value="P-loop_NTPase"/>
</dbReference>
<dbReference type="OrthoDB" id="10267654at2759"/>
<comment type="caution">
    <text evidence="4">The sequence shown here is derived from an EMBL/GenBank/DDBJ whole genome shotgun (WGS) entry which is preliminary data.</text>
</comment>
<keyword evidence="1" id="KW-0175">Coiled coil</keyword>
<dbReference type="InterPro" id="IPR039627">
    <property type="entry name" value="Yme2_C"/>
</dbReference>
<dbReference type="SUPFAM" id="SSF52540">
    <property type="entry name" value="P-loop containing nucleoside triphosphate hydrolases"/>
    <property type="match status" value="1"/>
</dbReference>
<dbReference type="EMBL" id="VLTN01000007">
    <property type="protein sequence ID" value="KAA0155491.1"/>
    <property type="molecule type" value="Genomic_DNA"/>
</dbReference>
<feature type="compositionally biased region" description="Polar residues" evidence="2">
    <location>
        <begin position="686"/>
        <end position="695"/>
    </location>
</feature>
<accession>A0A5A8CUL3</accession>
<feature type="transmembrane region" description="Helical" evidence="3">
    <location>
        <begin position="20"/>
        <end position="44"/>
    </location>
</feature>
<keyword evidence="3" id="KW-0812">Transmembrane</keyword>
<feature type="region of interest" description="Disordered" evidence="2">
    <location>
        <begin position="221"/>
        <end position="296"/>
    </location>
</feature>
<feature type="coiled-coil region" evidence="1">
    <location>
        <begin position="854"/>
        <end position="881"/>
    </location>
</feature>
<feature type="compositionally biased region" description="Low complexity" evidence="2">
    <location>
        <begin position="698"/>
        <end position="719"/>
    </location>
</feature>